<feature type="transmembrane region" description="Helical" evidence="2">
    <location>
        <begin position="6"/>
        <end position="27"/>
    </location>
</feature>
<reference evidence="3 4" key="1">
    <citation type="submission" date="2021-07" db="EMBL/GenBank/DDBJ databases">
        <title>Whole genome sequencing of non-tuberculosis mycobacteria type-strains.</title>
        <authorList>
            <person name="Igarashi Y."/>
            <person name="Osugi A."/>
            <person name="Mitarai S."/>
        </authorList>
    </citation>
    <scope>NUCLEOTIDE SEQUENCE [LARGE SCALE GENOMIC DNA]</scope>
    <source>
        <strain evidence="3 4">JCM 16370</strain>
    </source>
</reference>
<keyword evidence="2" id="KW-1133">Transmembrane helix</keyword>
<gene>
    <name evidence="3" type="ORF">K0O64_02185</name>
</gene>
<evidence type="ECO:0000313" key="3">
    <source>
        <dbReference type="EMBL" id="QYL17411.1"/>
    </source>
</evidence>
<accession>A0ABX8VI05</accession>
<dbReference type="EMBL" id="CP080333">
    <property type="protein sequence ID" value="QYL17411.1"/>
    <property type="molecule type" value="Genomic_DNA"/>
</dbReference>
<feature type="region of interest" description="Disordered" evidence="1">
    <location>
        <begin position="30"/>
        <end position="95"/>
    </location>
</feature>
<keyword evidence="2" id="KW-0812">Transmembrane</keyword>
<name>A0ABX8VI05_9MYCO</name>
<keyword evidence="4" id="KW-1185">Reference proteome</keyword>
<feature type="compositionally biased region" description="Low complexity" evidence="1">
    <location>
        <begin position="30"/>
        <end position="58"/>
    </location>
</feature>
<feature type="compositionally biased region" description="Low complexity" evidence="1">
    <location>
        <begin position="73"/>
        <end position="95"/>
    </location>
</feature>
<keyword evidence="2" id="KW-0472">Membrane</keyword>
<proteinExistence type="predicted"/>
<dbReference type="Proteomes" id="UP000825367">
    <property type="component" value="Chromosome"/>
</dbReference>
<sequence length="486" mass="50682">MGSHKYVGYVGGVAVAVGVGAAIAAAGQGVASADTGKADSSSASDSAKPSAGPKKSTAGAAKRTKPVSKTADKVSSAAASDSKAAASTSTPTPTSVVTTAADFEAAQVEKLENLFKGHSARKPVAAAATDSGTTTSTAATNTTPTAAATAAATPATAFWNPFRWMPPEPAPQDMPGPIWTLEESFMAVFPNPVKAVAREGFELGYRLTQMIPWVNIIVPVTNIITELPDAFAGDKAAAQRVINNLIVTIHPIAVLYYGYNEIADVLNLEAPALQLQSWFIGSLWNLFDPFALLHNRGESGLPLSTTTPPPDQVTPEATATTLAAAVTPTANLTLPDIQLPDVVNPFPADDPKPYGMPTAVYNTEKGLVAIFPAEVRPVVRELYEASWRISQMVPGLSAAVPIAQLLPALYQAALGHRDSAQTAINNVLLATTALSILYYGYDELADLLNVEAAAQDLKVQIYAAVWDEADPNGYLHVPGHSGLTTV</sequence>
<organism evidence="3 4">
    <name type="scientific">Mycolicibacterium pallens</name>
    <dbReference type="NCBI Taxonomy" id="370524"/>
    <lineage>
        <taxon>Bacteria</taxon>
        <taxon>Bacillati</taxon>
        <taxon>Actinomycetota</taxon>
        <taxon>Actinomycetes</taxon>
        <taxon>Mycobacteriales</taxon>
        <taxon>Mycobacteriaceae</taxon>
        <taxon>Mycolicibacterium</taxon>
    </lineage>
</organism>
<evidence type="ECO:0000256" key="2">
    <source>
        <dbReference type="SAM" id="Phobius"/>
    </source>
</evidence>
<evidence type="ECO:0000313" key="4">
    <source>
        <dbReference type="Proteomes" id="UP000825367"/>
    </source>
</evidence>
<dbReference type="RefSeq" id="WP_096309684.1">
    <property type="nucleotide sequence ID" value="NZ_BAAAVX010000004.1"/>
</dbReference>
<feature type="region of interest" description="Disordered" evidence="1">
    <location>
        <begin position="126"/>
        <end position="147"/>
    </location>
</feature>
<protein>
    <submittedName>
        <fullName evidence="3">Uncharacterized protein</fullName>
    </submittedName>
</protein>
<evidence type="ECO:0000256" key="1">
    <source>
        <dbReference type="SAM" id="MobiDB-lite"/>
    </source>
</evidence>